<proteinExistence type="predicted"/>
<dbReference type="AlphaFoldDB" id="A0A8D9S0B9"/>
<accession>A0A8D9S0B9</accession>
<sequence>MALLFIRLPKELIIWPIETLLVLVILRQLSRLNLIAKKSEK</sequence>
<dbReference type="Proteomes" id="UP000003419">
    <property type="component" value="Unassembled WGS sequence"/>
</dbReference>
<reference evidence="1 2" key="1">
    <citation type="submission" date="2009-01" db="EMBL/GenBank/DDBJ databases">
        <authorList>
            <person name="Qin X."/>
            <person name="Bachman B."/>
            <person name="Battles P."/>
            <person name="Bell A."/>
            <person name="Bess C."/>
            <person name="Bickham C."/>
            <person name="Chaboub L."/>
            <person name="Chen D."/>
            <person name="Coyle M."/>
            <person name="Deiros D.R."/>
            <person name="Dinh H."/>
            <person name="Forbes L."/>
            <person name="Fowler G."/>
            <person name="Francisco L."/>
            <person name="Fu Q."/>
            <person name="Gubbala S."/>
            <person name="Hale W."/>
            <person name="Han Y."/>
            <person name="Hemphill L."/>
            <person name="Highlander S.K."/>
            <person name="Hirani K."/>
            <person name="Hogues M."/>
            <person name="Jackson L."/>
            <person name="Jakkamsetti A."/>
            <person name="Javaid M."/>
            <person name="Jiang H."/>
            <person name="Korchina V."/>
            <person name="Kovar C."/>
            <person name="Lara F."/>
            <person name="Lee S."/>
            <person name="Mata R."/>
            <person name="Mathew T."/>
            <person name="Moen C."/>
            <person name="Morales K."/>
            <person name="Munidasa M."/>
            <person name="Nazareth L."/>
            <person name="Ngo R."/>
            <person name="Nguyen L."/>
            <person name="Okwuonu G."/>
            <person name="Ongeri F."/>
            <person name="Patil S."/>
            <person name="Petrosino J."/>
            <person name="Pham C."/>
            <person name="Pham P."/>
            <person name="Pu L.-L."/>
            <person name="Puazo M."/>
            <person name="Raj R."/>
            <person name="Reid J."/>
            <person name="Rouhana J."/>
            <person name="Saada N."/>
            <person name="Shang Y."/>
            <person name="Simmons D."/>
            <person name="Thornton R."/>
            <person name="Warren J."/>
            <person name="Weissenberger G."/>
            <person name="Zhang J."/>
            <person name="Zhang L."/>
            <person name="Zhou C."/>
            <person name="Zhu D."/>
            <person name="Muzny D."/>
            <person name="Worley K."/>
            <person name="Gibbs R."/>
        </authorList>
    </citation>
    <scope>NUCLEOTIDE SEQUENCE [LARGE SCALE GENOMIC DNA]</scope>
    <source>
        <strain evidence="1 2">CF48-3A</strain>
    </source>
</reference>
<gene>
    <name evidence="1" type="ORF">HMPREF0534_0258</name>
</gene>
<comment type="caution">
    <text evidence="1">The sequence shown here is derived from an EMBL/GenBank/DDBJ whole genome shotgun (WGS) entry which is preliminary data.</text>
</comment>
<organism evidence="1 2">
    <name type="scientific">Limosilactobacillus reuteri CF48-3A</name>
    <dbReference type="NCBI Taxonomy" id="525341"/>
    <lineage>
        <taxon>Bacteria</taxon>
        <taxon>Bacillati</taxon>
        <taxon>Bacillota</taxon>
        <taxon>Bacilli</taxon>
        <taxon>Lactobacillales</taxon>
        <taxon>Lactobacillaceae</taxon>
        <taxon>Limosilactobacillus</taxon>
    </lineage>
</organism>
<name>A0A8D9S0B9_LIMRT</name>
<protein>
    <submittedName>
        <fullName evidence="1">Uncharacterized protein</fullName>
    </submittedName>
</protein>
<evidence type="ECO:0000313" key="2">
    <source>
        <dbReference type="Proteomes" id="UP000003419"/>
    </source>
</evidence>
<evidence type="ECO:0000313" key="1">
    <source>
        <dbReference type="EMBL" id="EEI66427.1"/>
    </source>
</evidence>
<dbReference type="EMBL" id="ACHG01000022">
    <property type="protein sequence ID" value="EEI66427.1"/>
    <property type="molecule type" value="Genomic_DNA"/>
</dbReference>